<dbReference type="PANTHER" id="PTHR36206:SF12">
    <property type="entry name" value="ASPERCRYPTIN BIOSYNTHESIS CLUSTER-SPECIFIC TRANSCRIPTION REGULATOR ATNN-RELATED"/>
    <property type="match status" value="1"/>
</dbReference>
<dbReference type="Proteomes" id="UP001302676">
    <property type="component" value="Unassembled WGS sequence"/>
</dbReference>
<feature type="non-terminal residue" evidence="9">
    <location>
        <position position="1"/>
    </location>
</feature>
<dbReference type="CDD" id="cd00067">
    <property type="entry name" value="GAL4"/>
    <property type="match status" value="1"/>
</dbReference>
<keyword evidence="10" id="KW-1185">Reference proteome</keyword>
<dbReference type="GO" id="GO:0008270">
    <property type="term" value="F:zinc ion binding"/>
    <property type="evidence" value="ECO:0007669"/>
    <property type="project" value="InterPro"/>
</dbReference>
<dbReference type="GeneID" id="87814330"/>
<reference evidence="9" key="1">
    <citation type="journal article" date="2023" name="Mol. Phylogenet. Evol.">
        <title>Genome-scale phylogeny and comparative genomics of the fungal order Sordariales.</title>
        <authorList>
            <person name="Hensen N."/>
            <person name="Bonometti L."/>
            <person name="Westerberg I."/>
            <person name="Brannstrom I.O."/>
            <person name="Guillou S."/>
            <person name="Cros-Aarteil S."/>
            <person name="Calhoun S."/>
            <person name="Haridas S."/>
            <person name="Kuo A."/>
            <person name="Mondo S."/>
            <person name="Pangilinan J."/>
            <person name="Riley R."/>
            <person name="LaButti K."/>
            <person name="Andreopoulos B."/>
            <person name="Lipzen A."/>
            <person name="Chen C."/>
            <person name="Yan M."/>
            <person name="Daum C."/>
            <person name="Ng V."/>
            <person name="Clum A."/>
            <person name="Steindorff A."/>
            <person name="Ohm R.A."/>
            <person name="Martin F."/>
            <person name="Silar P."/>
            <person name="Natvig D.O."/>
            <person name="Lalanne C."/>
            <person name="Gautier V."/>
            <person name="Ament-Velasquez S.L."/>
            <person name="Kruys A."/>
            <person name="Hutchinson M.I."/>
            <person name="Powell A.J."/>
            <person name="Barry K."/>
            <person name="Miller A.N."/>
            <person name="Grigoriev I.V."/>
            <person name="Debuchy R."/>
            <person name="Gladieux P."/>
            <person name="Hiltunen Thoren M."/>
            <person name="Johannesson H."/>
        </authorList>
    </citation>
    <scope>NUCLEOTIDE SEQUENCE</scope>
    <source>
        <strain evidence="9">CBS 141.50</strain>
    </source>
</reference>
<dbReference type="InterPro" id="IPR052360">
    <property type="entry name" value="Transcr_Regulatory_Proteins"/>
</dbReference>
<evidence type="ECO:0000256" key="7">
    <source>
        <dbReference type="SAM" id="Phobius"/>
    </source>
</evidence>
<organism evidence="9 10">
    <name type="scientific">Dichotomopilus funicola</name>
    <dbReference type="NCBI Taxonomy" id="1934379"/>
    <lineage>
        <taxon>Eukaryota</taxon>
        <taxon>Fungi</taxon>
        <taxon>Dikarya</taxon>
        <taxon>Ascomycota</taxon>
        <taxon>Pezizomycotina</taxon>
        <taxon>Sordariomycetes</taxon>
        <taxon>Sordariomycetidae</taxon>
        <taxon>Sordariales</taxon>
        <taxon>Chaetomiaceae</taxon>
        <taxon>Dichotomopilus</taxon>
    </lineage>
</organism>
<dbReference type="InterPro" id="IPR001138">
    <property type="entry name" value="Zn2Cys6_DnaBD"/>
</dbReference>
<comment type="caution">
    <text evidence="9">The sequence shown here is derived from an EMBL/GenBank/DDBJ whole genome shotgun (WGS) entry which is preliminary data.</text>
</comment>
<evidence type="ECO:0000256" key="6">
    <source>
        <dbReference type="ARBA" id="ARBA00023242"/>
    </source>
</evidence>
<dbReference type="Pfam" id="PF00172">
    <property type="entry name" value="Zn_clus"/>
    <property type="match status" value="1"/>
</dbReference>
<feature type="transmembrane region" description="Helical" evidence="7">
    <location>
        <begin position="142"/>
        <end position="162"/>
    </location>
</feature>
<keyword evidence="6" id="KW-0539">Nucleus</keyword>
<evidence type="ECO:0000313" key="10">
    <source>
        <dbReference type="Proteomes" id="UP001302676"/>
    </source>
</evidence>
<sequence>PQHTRKRKVKCDEGKPYCNHCLRTGRRCEGYSSVPQAPSLPITRDPDLHTRLFASSEERRSFFFFQNNASKSLGGIFNTSFWGREVMQAAIHYPLVRHLVIALGSAYETFESGTVIQDGSLALQQRACAINLLHNLMQRPDIASEGTTGCILTAVVLFIYLACVRGRYAEAFQHIRSGVTLLQQLEDSIQERKSVLRVGYPISSSRLRYMLSSTYGQFRGMVNDTFLETGSYDVLRTEVKPAVLFTSLGDAHSYIENLRNNALSFLQSCEFRPNILTDELESTVGRHRQLCLALESSQNALDSYVRGLSAHEHDTMQDGISILRVHQLLLVIRLHINVLKPEERESSYIIWEGHFEEILRQCESAVQREQDRIDAGTFNSCSSGLGYVMPLHAVAARCRDPQLRHRAAELLLKAPMRDGLWDSRVIGRIVSKTIQLEEGSSGTMGSKVREVKLEALDDEKVTLQFITVDDWREGRRGQEMVVQL</sequence>
<dbReference type="EMBL" id="MU853600">
    <property type="protein sequence ID" value="KAK4142252.1"/>
    <property type="molecule type" value="Genomic_DNA"/>
</dbReference>
<protein>
    <submittedName>
        <fullName evidence="9">Transcriptional regulatory protein moc3</fullName>
    </submittedName>
</protein>
<reference evidence="9" key="2">
    <citation type="submission" date="2023-05" db="EMBL/GenBank/DDBJ databases">
        <authorList>
            <consortium name="Lawrence Berkeley National Laboratory"/>
            <person name="Steindorff A."/>
            <person name="Hensen N."/>
            <person name="Bonometti L."/>
            <person name="Westerberg I."/>
            <person name="Brannstrom I.O."/>
            <person name="Guillou S."/>
            <person name="Cros-Aarteil S."/>
            <person name="Calhoun S."/>
            <person name="Haridas S."/>
            <person name="Kuo A."/>
            <person name="Mondo S."/>
            <person name="Pangilinan J."/>
            <person name="Riley R."/>
            <person name="Labutti K."/>
            <person name="Andreopoulos B."/>
            <person name="Lipzen A."/>
            <person name="Chen C."/>
            <person name="Yanf M."/>
            <person name="Daum C."/>
            <person name="Ng V."/>
            <person name="Clum A."/>
            <person name="Ohm R."/>
            <person name="Martin F."/>
            <person name="Silar P."/>
            <person name="Natvig D."/>
            <person name="Lalanne C."/>
            <person name="Gautier V."/>
            <person name="Ament-Velasquez S.L."/>
            <person name="Kruys A."/>
            <person name="Hutchinson M.I."/>
            <person name="Powell A.J."/>
            <person name="Barry K."/>
            <person name="Miller A.N."/>
            <person name="Grigoriev I.V."/>
            <person name="Debuchy R."/>
            <person name="Gladieux P."/>
            <person name="Thoren M.H."/>
            <person name="Johannesson H."/>
        </authorList>
    </citation>
    <scope>NUCLEOTIDE SEQUENCE</scope>
    <source>
        <strain evidence="9">CBS 141.50</strain>
    </source>
</reference>
<keyword evidence="1" id="KW-0479">Metal-binding</keyword>
<keyword evidence="7" id="KW-0812">Transmembrane</keyword>
<name>A0AAN6ZKX0_9PEZI</name>
<dbReference type="PANTHER" id="PTHR36206">
    <property type="entry name" value="ASPERCRYPTIN BIOSYNTHESIS CLUSTER-SPECIFIC TRANSCRIPTION REGULATOR ATNN-RELATED"/>
    <property type="match status" value="1"/>
</dbReference>
<accession>A0AAN6ZKX0</accession>
<keyword evidence="7" id="KW-1133">Transmembrane helix</keyword>
<dbReference type="GO" id="GO:0003677">
    <property type="term" value="F:DNA binding"/>
    <property type="evidence" value="ECO:0007669"/>
    <property type="project" value="UniProtKB-KW"/>
</dbReference>
<evidence type="ECO:0000256" key="2">
    <source>
        <dbReference type="ARBA" id="ARBA00022833"/>
    </source>
</evidence>
<evidence type="ECO:0000313" key="9">
    <source>
        <dbReference type="EMBL" id="KAK4142252.1"/>
    </source>
</evidence>
<dbReference type="RefSeq" id="XP_062635623.1">
    <property type="nucleotide sequence ID" value="XM_062777717.1"/>
</dbReference>
<evidence type="ECO:0000256" key="3">
    <source>
        <dbReference type="ARBA" id="ARBA00023015"/>
    </source>
</evidence>
<feature type="domain" description="Zn(2)-C6 fungal-type" evidence="8">
    <location>
        <begin position="5"/>
        <end position="33"/>
    </location>
</feature>
<keyword evidence="5" id="KW-0804">Transcription</keyword>
<proteinExistence type="predicted"/>
<keyword evidence="3" id="KW-0805">Transcription regulation</keyword>
<dbReference type="AlphaFoldDB" id="A0AAN6ZKX0"/>
<keyword evidence="2" id="KW-0862">Zinc</keyword>
<gene>
    <name evidence="9" type="ORF">C8A04DRAFT_13448</name>
</gene>
<dbReference type="GO" id="GO:0000981">
    <property type="term" value="F:DNA-binding transcription factor activity, RNA polymerase II-specific"/>
    <property type="evidence" value="ECO:0007669"/>
    <property type="project" value="InterPro"/>
</dbReference>
<dbReference type="SUPFAM" id="SSF57701">
    <property type="entry name" value="Zn2/Cys6 DNA-binding domain"/>
    <property type="match status" value="1"/>
</dbReference>
<keyword evidence="7" id="KW-0472">Membrane</keyword>
<dbReference type="InterPro" id="IPR036864">
    <property type="entry name" value="Zn2-C6_fun-type_DNA-bd_sf"/>
</dbReference>
<evidence type="ECO:0000256" key="5">
    <source>
        <dbReference type="ARBA" id="ARBA00023163"/>
    </source>
</evidence>
<evidence type="ECO:0000259" key="8">
    <source>
        <dbReference type="Pfam" id="PF00172"/>
    </source>
</evidence>
<evidence type="ECO:0000256" key="1">
    <source>
        <dbReference type="ARBA" id="ARBA00022723"/>
    </source>
</evidence>
<keyword evidence="4" id="KW-0238">DNA-binding</keyword>
<evidence type="ECO:0000256" key="4">
    <source>
        <dbReference type="ARBA" id="ARBA00023125"/>
    </source>
</evidence>
<dbReference type="Gene3D" id="4.10.240.10">
    <property type="entry name" value="Zn(2)-C6 fungal-type DNA-binding domain"/>
    <property type="match status" value="1"/>
</dbReference>